<evidence type="ECO:0000256" key="3">
    <source>
        <dbReference type="ARBA" id="ARBA00022525"/>
    </source>
</evidence>
<accession>I4YXH0</accession>
<dbReference type="InterPro" id="IPR011049">
    <property type="entry name" value="Serralysin-like_metalloprot_C"/>
</dbReference>
<keyword evidence="3" id="KW-0964">Secreted</keyword>
<dbReference type="InterPro" id="IPR001343">
    <property type="entry name" value="Hemolysn_Ca-bd"/>
</dbReference>
<keyword evidence="9" id="KW-1185">Reference proteome</keyword>
<dbReference type="GO" id="GO:0005509">
    <property type="term" value="F:calcium ion binding"/>
    <property type="evidence" value="ECO:0007669"/>
    <property type="project" value="InterPro"/>
</dbReference>
<name>I4YXH0_9HYPH</name>
<dbReference type="Gene3D" id="2.150.10.10">
    <property type="entry name" value="Serralysin-like metalloprotease, C-terminal"/>
    <property type="match status" value="5"/>
</dbReference>
<dbReference type="Pfam" id="PF00353">
    <property type="entry name" value="HemolysinCabind"/>
    <property type="match status" value="8"/>
</dbReference>
<dbReference type="GO" id="GO:0005576">
    <property type="term" value="C:extracellular region"/>
    <property type="evidence" value="ECO:0007669"/>
    <property type="project" value="UniProtKB-SubCell"/>
</dbReference>
<dbReference type="GO" id="GO:0090729">
    <property type="term" value="F:toxin activity"/>
    <property type="evidence" value="ECO:0007669"/>
    <property type="project" value="UniProtKB-KW"/>
</dbReference>
<keyword evidence="4" id="KW-0800">Toxin</keyword>
<dbReference type="HOGENOM" id="CLU_309229_0_0_5"/>
<dbReference type="Proteomes" id="UP000003947">
    <property type="component" value="Unassembled WGS sequence"/>
</dbReference>
<evidence type="ECO:0000256" key="4">
    <source>
        <dbReference type="ARBA" id="ARBA00022656"/>
    </source>
</evidence>
<dbReference type="STRING" id="864069.MicloDRAFT_00023050"/>
<reference evidence="8 9" key="1">
    <citation type="submission" date="2012-02" db="EMBL/GenBank/DDBJ databases">
        <title>Improved High-Quality Draft sequence of Microvirga sp. WSM3557.</title>
        <authorList>
            <consortium name="US DOE Joint Genome Institute"/>
            <person name="Lucas S."/>
            <person name="Han J."/>
            <person name="Lapidus A."/>
            <person name="Cheng J.-F."/>
            <person name="Goodwin L."/>
            <person name="Pitluck S."/>
            <person name="Peters L."/>
            <person name="Zhang X."/>
            <person name="Detter J.C."/>
            <person name="Han C."/>
            <person name="Tapia R."/>
            <person name="Land M."/>
            <person name="Hauser L."/>
            <person name="Kyrpides N."/>
            <person name="Ivanova N."/>
            <person name="Pagani I."/>
            <person name="Brau L."/>
            <person name="Yates R."/>
            <person name="O'Hara G."/>
            <person name="Rui T."/>
            <person name="Howieson J."/>
            <person name="Reeve W."/>
            <person name="Woyke T."/>
        </authorList>
    </citation>
    <scope>NUCLEOTIDE SEQUENCE [LARGE SCALE GENOMIC DNA]</scope>
    <source>
        <strain evidence="8 9">WSM3557</strain>
    </source>
</reference>
<evidence type="ECO:0000256" key="7">
    <source>
        <dbReference type="ARBA" id="ARBA00023136"/>
    </source>
</evidence>
<proteinExistence type="predicted"/>
<sequence>MSFNGNHDAQTSIGPGARSDVVALKDAAGNPNGDFVVIYNQGSILRAKFDTIGGTGVQISSSGLNENDFVGATALRGGRIAILFSETTRDGNGRVDNGDIFLQIVNADGTLGEKALINDLGFKEFSQQKAPEISEMADGRLAITWHDPTYPGGSAIRTSIFDPRIAPVTVEGTARNDIYYGSEYSGDVLRGHGGNDKLYGDAGNDTLHGGTGADLLDGGAGDADLADYYGGRGLAASLGGDFANTGDALGDTYFSIENLRGTSENDVLGGNAVANRIMGAEGDDRLYGGAGIAADTLDGGSGWNIATYEYSKAGVGITLNLKDTNQSTGEAKGDVFINILAYGGTHYADTFIGVDTYNEFFGYNGNDTLIGGAVADFLDGGNGDDVLQGGAGADTMVGGAGIDFASYENARTGITASLADPTQNTGEAAGDRYSRDGMAIEIEGLIGGSGNDTLIGDNNANTLEGGAGADTLRGGGGIDTVSYARSTAGVMVNLAAKFGAGGDAQGDTYDSIENVIGSNYNDIFVGDAGANAFYGGAGIDTVDYSGSAAGVTVVLGGMSSGGYAEGDTYSSIENVVGSNSADVLYGDGGNNVLQGGDGNDILIGQGGSDVMYGGAGDDTYYVDGTDFISEAGGSGYDTVVTTESFMLGADFEALAATGFGALSLTGNGLNNTIIGNDAGNWIDGGEGADTMIGGMGDDIFVIDNPGDVIIDAGGANMVLLKTAYDLSRLPSSVSVSLADGTNAPLVGSNGANVLRGNAAANVLKGQGGNDKLYGLEGNDKLYGGSGKDAFVFDTRLHKTKNVDKIYDFKSSDDSIWLDNAIFTKLGKGTPTKPVKFKSGMFYEGKKAHDKDDRIIYDKKTGDLYYDADGTGKTAQVKFANISNKVKLYYHDFYVI</sequence>
<dbReference type="InterPro" id="IPR050557">
    <property type="entry name" value="RTX_toxin/Mannuronan_C5-epim"/>
</dbReference>
<organism evidence="8 9">
    <name type="scientific">Microvirga lotononidis</name>
    <dbReference type="NCBI Taxonomy" id="864069"/>
    <lineage>
        <taxon>Bacteria</taxon>
        <taxon>Pseudomonadati</taxon>
        <taxon>Pseudomonadota</taxon>
        <taxon>Alphaproteobacteria</taxon>
        <taxon>Hyphomicrobiales</taxon>
        <taxon>Methylobacteriaceae</taxon>
        <taxon>Microvirga</taxon>
    </lineage>
</organism>
<evidence type="ECO:0000256" key="1">
    <source>
        <dbReference type="ARBA" id="ARBA00004370"/>
    </source>
</evidence>
<gene>
    <name evidence="8" type="ORF">MicloDRAFT_00023050</name>
</gene>
<keyword evidence="5" id="KW-0677">Repeat</keyword>
<evidence type="ECO:0000313" key="9">
    <source>
        <dbReference type="Proteomes" id="UP000003947"/>
    </source>
</evidence>
<dbReference type="EMBL" id="JH660642">
    <property type="protein sequence ID" value="EIM28662.1"/>
    <property type="molecule type" value="Genomic_DNA"/>
</dbReference>
<evidence type="ECO:0000256" key="5">
    <source>
        <dbReference type="ARBA" id="ARBA00022737"/>
    </source>
</evidence>
<evidence type="ECO:0000256" key="2">
    <source>
        <dbReference type="ARBA" id="ARBA00004613"/>
    </source>
</evidence>
<dbReference type="SUPFAM" id="SSF51120">
    <property type="entry name" value="beta-Roll"/>
    <property type="match status" value="7"/>
</dbReference>
<protein>
    <submittedName>
        <fullName evidence="8">Ca2+-binding protein, RTX toxin</fullName>
    </submittedName>
</protein>
<evidence type="ECO:0000313" key="8">
    <source>
        <dbReference type="EMBL" id="EIM28662.1"/>
    </source>
</evidence>
<dbReference type="AlphaFoldDB" id="I4YXH0"/>
<dbReference type="PRINTS" id="PR01488">
    <property type="entry name" value="RTXTOXINA"/>
</dbReference>
<dbReference type="PANTHER" id="PTHR38340">
    <property type="entry name" value="S-LAYER PROTEIN"/>
    <property type="match status" value="1"/>
</dbReference>
<dbReference type="InterPro" id="IPR018511">
    <property type="entry name" value="Hemolysin-typ_Ca-bd_CS"/>
</dbReference>
<dbReference type="PANTHER" id="PTHR38340:SF1">
    <property type="entry name" value="S-LAYER PROTEIN"/>
    <property type="match status" value="1"/>
</dbReference>
<dbReference type="PRINTS" id="PR00313">
    <property type="entry name" value="CABNDNGRPT"/>
</dbReference>
<dbReference type="eggNOG" id="COG2931">
    <property type="taxonomic scope" value="Bacteria"/>
</dbReference>
<dbReference type="InterPro" id="IPR003995">
    <property type="entry name" value="RTX_toxin_determinant-A"/>
</dbReference>
<dbReference type="PROSITE" id="PS00330">
    <property type="entry name" value="HEMOLYSIN_CALCIUM"/>
    <property type="match status" value="3"/>
</dbReference>
<keyword evidence="7" id="KW-0472">Membrane</keyword>
<evidence type="ECO:0000256" key="6">
    <source>
        <dbReference type="ARBA" id="ARBA00023026"/>
    </source>
</evidence>
<dbReference type="GO" id="GO:0016020">
    <property type="term" value="C:membrane"/>
    <property type="evidence" value="ECO:0007669"/>
    <property type="project" value="UniProtKB-SubCell"/>
</dbReference>
<dbReference type="PATRIC" id="fig|864069.3.peg.2506"/>
<comment type="subcellular location">
    <subcellularLocation>
        <location evidence="1">Membrane</location>
    </subcellularLocation>
    <subcellularLocation>
        <location evidence="2">Secreted</location>
    </subcellularLocation>
</comment>
<keyword evidence="6" id="KW-0843">Virulence</keyword>